<dbReference type="Proteomes" id="UP000828390">
    <property type="component" value="Unassembled WGS sequence"/>
</dbReference>
<accession>A0A9D4KYD3</accession>
<gene>
    <name evidence="1" type="ORF">DPMN_090600</name>
</gene>
<organism evidence="1 2">
    <name type="scientific">Dreissena polymorpha</name>
    <name type="common">Zebra mussel</name>
    <name type="synonym">Mytilus polymorpha</name>
    <dbReference type="NCBI Taxonomy" id="45954"/>
    <lineage>
        <taxon>Eukaryota</taxon>
        <taxon>Metazoa</taxon>
        <taxon>Spiralia</taxon>
        <taxon>Lophotrochozoa</taxon>
        <taxon>Mollusca</taxon>
        <taxon>Bivalvia</taxon>
        <taxon>Autobranchia</taxon>
        <taxon>Heteroconchia</taxon>
        <taxon>Euheterodonta</taxon>
        <taxon>Imparidentia</taxon>
        <taxon>Neoheterodontei</taxon>
        <taxon>Myida</taxon>
        <taxon>Dreissenoidea</taxon>
        <taxon>Dreissenidae</taxon>
        <taxon>Dreissena</taxon>
    </lineage>
</organism>
<dbReference type="AlphaFoldDB" id="A0A9D4KYD3"/>
<evidence type="ECO:0000313" key="2">
    <source>
        <dbReference type="Proteomes" id="UP000828390"/>
    </source>
</evidence>
<name>A0A9D4KYD3_DREPO</name>
<reference evidence="1" key="2">
    <citation type="submission" date="2020-11" db="EMBL/GenBank/DDBJ databases">
        <authorList>
            <person name="McCartney M.A."/>
            <person name="Auch B."/>
            <person name="Kono T."/>
            <person name="Mallez S."/>
            <person name="Becker A."/>
            <person name="Gohl D.M."/>
            <person name="Silverstein K.A.T."/>
            <person name="Koren S."/>
            <person name="Bechman K.B."/>
            <person name="Herman A."/>
            <person name="Abrahante J.E."/>
            <person name="Garbe J."/>
        </authorList>
    </citation>
    <scope>NUCLEOTIDE SEQUENCE</scope>
    <source>
        <strain evidence="1">Duluth1</strain>
        <tissue evidence="1">Whole animal</tissue>
    </source>
</reference>
<keyword evidence="2" id="KW-1185">Reference proteome</keyword>
<comment type="caution">
    <text evidence="1">The sequence shown here is derived from an EMBL/GenBank/DDBJ whole genome shotgun (WGS) entry which is preliminary data.</text>
</comment>
<evidence type="ECO:0000313" key="1">
    <source>
        <dbReference type="EMBL" id="KAH3848241.1"/>
    </source>
</evidence>
<proteinExistence type="predicted"/>
<dbReference type="EMBL" id="JAIWYP010000003">
    <property type="protein sequence ID" value="KAH3848241.1"/>
    <property type="molecule type" value="Genomic_DNA"/>
</dbReference>
<reference evidence="1" key="1">
    <citation type="journal article" date="2019" name="bioRxiv">
        <title>The Genome of the Zebra Mussel, Dreissena polymorpha: A Resource for Invasive Species Research.</title>
        <authorList>
            <person name="McCartney M.A."/>
            <person name="Auch B."/>
            <person name="Kono T."/>
            <person name="Mallez S."/>
            <person name="Zhang Y."/>
            <person name="Obille A."/>
            <person name="Becker A."/>
            <person name="Abrahante J.E."/>
            <person name="Garbe J."/>
            <person name="Badalamenti J.P."/>
            <person name="Herman A."/>
            <person name="Mangelson H."/>
            <person name="Liachko I."/>
            <person name="Sullivan S."/>
            <person name="Sone E.D."/>
            <person name="Koren S."/>
            <person name="Silverstein K.A.T."/>
            <person name="Beckman K.B."/>
            <person name="Gohl D.M."/>
        </authorList>
    </citation>
    <scope>NUCLEOTIDE SEQUENCE</scope>
    <source>
        <strain evidence="1">Duluth1</strain>
        <tissue evidence="1">Whole animal</tissue>
    </source>
</reference>
<protein>
    <submittedName>
        <fullName evidence="1">Uncharacterized protein</fullName>
    </submittedName>
</protein>
<sequence length="75" mass="8635">MQAENGYLGQDSECICIILTWDQTLNEVTEWLPGARLLMQSRNGNLGPDSECSHRMVSWDQTLNAVREWLPRTRV</sequence>